<dbReference type="RefSeq" id="WP_310912598.1">
    <property type="nucleotide sequence ID" value="NZ_JAVLVT010000005.1"/>
</dbReference>
<dbReference type="Proteomes" id="UP001250214">
    <property type="component" value="Unassembled WGS sequence"/>
</dbReference>
<evidence type="ECO:0000256" key="6">
    <source>
        <dbReference type="SAM" id="MobiDB-lite"/>
    </source>
</evidence>
<feature type="domain" description="Protein kinase" evidence="8">
    <location>
        <begin position="15"/>
        <end position="276"/>
    </location>
</feature>
<feature type="transmembrane region" description="Helical" evidence="7">
    <location>
        <begin position="21"/>
        <end position="39"/>
    </location>
</feature>
<evidence type="ECO:0000256" key="2">
    <source>
        <dbReference type="ARBA" id="ARBA00022741"/>
    </source>
</evidence>
<keyword evidence="7" id="KW-0472">Membrane</keyword>
<reference evidence="10" key="1">
    <citation type="submission" date="2023-07" db="EMBL/GenBank/DDBJ databases">
        <title>Novel species in the genus Lipingzhangella isolated from Sambhar Salt Lake.</title>
        <authorList>
            <person name="Jiya N."/>
            <person name="Kajale S."/>
            <person name="Sharma A."/>
        </authorList>
    </citation>
    <scope>NUCLEOTIDE SEQUENCE [LARGE SCALE GENOMIC DNA]</scope>
    <source>
        <strain evidence="10">LS1_29</strain>
    </source>
</reference>
<comment type="caution">
    <text evidence="9">The sequence shown here is derived from an EMBL/GenBank/DDBJ whole genome shotgun (WGS) entry which is preliminary data.</text>
</comment>
<dbReference type="SMART" id="SM00220">
    <property type="entry name" value="S_TKc"/>
    <property type="match status" value="1"/>
</dbReference>
<organism evidence="9 10">
    <name type="scientific">Lipingzhangella rawalii</name>
    <dbReference type="NCBI Taxonomy" id="2055835"/>
    <lineage>
        <taxon>Bacteria</taxon>
        <taxon>Bacillati</taxon>
        <taxon>Actinomycetota</taxon>
        <taxon>Actinomycetes</taxon>
        <taxon>Streptosporangiales</taxon>
        <taxon>Nocardiopsidaceae</taxon>
        <taxon>Lipingzhangella</taxon>
    </lineage>
</organism>
<sequence>MHPLTRNDPRRIGPYRLYGRLGSGGMGTVYAAYAAYAAYTARNPQDTLLAIKVVHDEHSSDRDFQTRFVREVDLIRDIQGPHLARFHDADTAAARPWLATELVPGHTLGTYVRRHGPLAGGRLFAFAAATAAALHTIHEHAVIHRDLKPGNVILAEHGPVLLDFGIARATEQTALTRTGVVLGTPGWISPEQYAGRAADAPADLFAWGSLVAFAASGRPPFGEAGAALMAPDAHASTADLSALPPALRPVVTAALARDPEQRPDARQALRAVHGAWQGTDSPDDGSAATAALLAAHWPGVEVPPVPAAPRRGRAVLTVTGTALVSVTAATVLTLTLLSPDSAEESEADAGTAPGTTPDPGQLPEPEEEPHAYAGDWPGDLAVDTAENDGWRARAELRDVDAQTAALFPERDLGTEYAYFEHSDGSGQRAAVAVFDMMSTSNGVESNAYVLPTSTVPVTGEMLVVNHGEQRHTSGRVEESAVPDRAVRFSGAYTIPSRDATLLTFEGPEYHQDGLGAPPVSVCATPGERIPTDDWWTVDYGPGEGFSLDYTDCT</sequence>
<dbReference type="SUPFAM" id="SSF56112">
    <property type="entry name" value="Protein kinase-like (PK-like)"/>
    <property type="match status" value="1"/>
</dbReference>
<dbReference type="EMBL" id="JAVLVT010000005">
    <property type="protein sequence ID" value="MDS1271047.1"/>
    <property type="molecule type" value="Genomic_DNA"/>
</dbReference>
<keyword evidence="1" id="KW-0808">Transferase</keyword>
<keyword evidence="7" id="KW-1133">Transmembrane helix</keyword>
<dbReference type="PANTHER" id="PTHR43289:SF34">
    <property type="entry name" value="SERINE_THREONINE-PROTEIN KINASE YBDM-RELATED"/>
    <property type="match status" value="1"/>
</dbReference>
<dbReference type="PROSITE" id="PS00107">
    <property type="entry name" value="PROTEIN_KINASE_ATP"/>
    <property type="match status" value="1"/>
</dbReference>
<dbReference type="InterPro" id="IPR000719">
    <property type="entry name" value="Prot_kinase_dom"/>
</dbReference>
<name>A0ABU2H6W1_9ACTN</name>
<protein>
    <submittedName>
        <fullName evidence="9">Protein kinase</fullName>
    </submittedName>
</protein>
<dbReference type="Gene3D" id="1.10.510.10">
    <property type="entry name" value="Transferase(Phosphotransferase) domain 1"/>
    <property type="match status" value="1"/>
</dbReference>
<evidence type="ECO:0000259" key="8">
    <source>
        <dbReference type="PROSITE" id="PS50011"/>
    </source>
</evidence>
<dbReference type="PROSITE" id="PS00108">
    <property type="entry name" value="PROTEIN_KINASE_ST"/>
    <property type="match status" value="1"/>
</dbReference>
<feature type="binding site" evidence="5">
    <location>
        <position position="52"/>
    </location>
    <ligand>
        <name>ATP</name>
        <dbReference type="ChEBI" id="CHEBI:30616"/>
    </ligand>
</feature>
<dbReference type="InterPro" id="IPR017441">
    <property type="entry name" value="Protein_kinase_ATP_BS"/>
</dbReference>
<evidence type="ECO:0000313" key="10">
    <source>
        <dbReference type="Proteomes" id="UP001250214"/>
    </source>
</evidence>
<dbReference type="GO" id="GO:0016301">
    <property type="term" value="F:kinase activity"/>
    <property type="evidence" value="ECO:0007669"/>
    <property type="project" value="UniProtKB-KW"/>
</dbReference>
<accession>A0ABU2H6W1</accession>
<evidence type="ECO:0000256" key="7">
    <source>
        <dbReference type="SAM" id="Phobius"/>
    </source>
</evidence>
<keyword evidence="10" id="KW-1185">Reference proteome</keyword>
<proteinExistence type="predicted"/>
<keyword evidence="2 5" id="KW-0547">Nucleotide-binding</keyword>
<keyword evidence="7" id="KW-0812">Transmembrane</keyword>
<dbReference type="InterPro" id="IPR011009">
    <property type="entry name" value="Kinase-like_dom_sf"/>
</dbReference>
<keyword evidence="4 5" id="KW-0067">ATP-binding</keyword>
<evidence type="ECO:0000256" key="4">
    <source>
        <dbReference type="ARBA" id="ARBA00022840"/>
    </source>
</evidence>
<dbReference type="Gene3D" id="3.30.200.20">
    <property type="entry name" value="Phosphorylase Kinase, domain 1"/>
    <property type="match status" value="1"/>
</dbReference>
<dbReference type="PANTHER" id="PTHR43289">
    <property type="entry name" value="MITOGEN-ACTIVATED PROTEIN KINASE KINASE KINASE 20-RELATED"/>
    <property type="match status" value="1"/>
</dbReference>
<evidence type="ECO:0000256" key="5">
    <source>
        <dbReference type="PROSITE-ProRule" id="PRU10141"/>
    </source>
</evidence>
<dbReference type="Pfam" id="PF00069">
    <property type="entry name" value="Pkinase"/>
    <property type="match status" value="1"/>
</dbReference>
<keyword evidence="3 9" id="KW-0418">Kinase</keyword>
<evidence type="ECO:0000256" key="1">
    <source>
        <dbReference type="ARBA" id="ARBA00022679"/>
    </source>
</evidence>
<evidence type="ECO:0000313" key="9">
    <source>
        <dbReference type="EMBL" id="MDS1271047.1"/>
    </source>
</evidence>
<dbReference type="CDD" id="cd14014">
    <property type="entry name" value="STKc_PknB_like"/>
    <property type="match status" value="1"/>
</dbReference>
<dbReference type="InterPro" id="IPR008271">
    <property type="entry name" value="Ser/Thr_kinase_AS"/>
</dbReference>
<gene>
    <name evidence="9" type="ORF">RIF23_12130</name>
</gene>
<evidence type="ECO:0000256" key="3">
    <source>
        <dbReference type="ARBA" id="ARBA00022777"/>
    </source>
</evidence>
<feature type="region of interest" description="Disordered" evidence="6">
    <location>
        <begin position="340"/>
        <end position="377"/>
    </location>
</feature>
<dbReference type="PROSITE" id="PS50011">
    <property type="entry name" value="PROTEIN_KINASE_DOM"/>
    <property type="match status" value="1"/>
</dbReference>